<evidence type="ECO:0000313" key="3">
    <source>
        <dbReference type="Proteomes" id="UP000646548"/>
    </source>
</evidence>
<dbReference type="EMBL" id="WKFB01000147">
    <property type="protein sequence ID" value="KAF6733949.1"/>
    <property type="molecule type" value="Genomic_DNA"/>
</dbReference>
<sequence>MEREEEVGPPERDRCPTDPTSTPRTGMVLRRQDHLGSRGGRPRPPLYSPLMLRWLPLPDELMISPLAFPAGVFLGTELLFSQVSCRFPLNHTCEGGVSSPL</sequence>
<reference evidence="2" key="1">
    <citation type="journal article" name="BMC Genomics">
        <title>Long-read sequencing and de novo genome assembly of marine medaka (Oryzias melastigma).</title>
        <authorList>
            <person name="Liang P."/>
            <person name="Saqib H.S.A."/>
            <person name="Ni X."/>
            <person name="Shen Y."/>
        </authorList>
    </citation>
    <scope>NUCLEOTIDE SEQUENCE</scope>
    <source>
        <strain evidence="2">Bigg-433</strain>
    </source>
</reference>
<evidence type="ECO:0000256" key="1">
    <source>
        <dbReference type="SAM" id="MobiDB-lite"/>
    </source>
</evidence>
<dbReference type="Proteomes" id="UP000646548">
    <property type="component" value="Unassembled WGS sequence"/>
</dbReference>
<name>A0A834FH17_ORYME</name>
<accession>A0A834FH17</accession>
<protein>
    <submittedName>
        <fullName evidence="2">Uncharacterized protein</fullName>
    </submittedName>
</protein>
<comment type="caution">
    <text evidence="2">The sequence shown here is derived from an EMBL/GenBank/DDBJ whole genome shotgun (WGS) entry which is preliminary data.</text>
</comment>
<feature type="region of interest" description="Disordered" evidence="1">
    <location>
        <begin position="1"/>
        <end position="43"/>
    </location>
</feature>
<dbReference type="AlphaFoldDB" id="A0A834FH17"/>
<evidence type="ECO:0000313" key="2">
    <source>
        <dbReference type="EMBL" id="KAF6733949.1"/>
    </source>
</evidence>
<proteinExistence type="predicted"/>
<gene>
    <name evidence="2" type="ORF">FQA47_001859</name>
</gene>
<organism evidence="2 3">
    <name type="scientific">Oryzias melastigma</name>
    <name type="common">Marine medaka</name>
    <dbReference type="NCBI Taxonomy" id="30732"/>
    <lineage>
        <taxon>Eukaryota</taxon>
        <taxon>Metazoa</taxon>
        <taxon>Chordata</taxon>
        <taxon>Craniata</taxon>
        <taxon>Vertebrata</taxon>
        <taxon>Euteleostomi</taxon>
        <taxon>Actinopterygii</taxon>
        <taxon>Neopterygii</taxon>
        <taxon>Teleostei</taxon>
        <taxon>Neoteleostei</taxon>
        <taxon>Acanthomorphata</taxon>
        <taxon>Ovalentaria</taxon>
        <taxon>Atherinomorphae</taxon>
        <taxon>Beloniformes</taxon>
        <taxon>Adrianichthyidae</taxon>
        <taxon>Oryziinae</taxon>
        <taxon>Oryzias</taxon>
    </lineage>
</organism>